<dbReference type="Proteomes" id="UP001604335">
    <property type="component" value="Unassembled WGS sequence"/>
</dbReference>
<organism evidence="3 4">
    <name type="scientific">Limnothrix redekei LRLZ20PSL1</name>
    <dbReference type="NCBI Taxonomy" id="3112953"/>
    <lineage>
        <taxon>Bacteria</taxon>
        <taxon>Bacillati</taxon>
        <taxon>Cyanobacteriota</taxon>
        <taxon>Cyanophyceae</taxon>
        <taxon>Pseudanabaenales</taxon>
        <taxon>Pseudanabaenaceae</taxon>
        <taxon>Limnothrix</taxon>
    </lineage>
</organism>
<name>A0ABW7C6B8_9CYAN</name>
<dbReference type="PANTHER" id="PTHR40690:SF1">
    <property type="entry name" value="DUF1611 DOMAIN-CONTAINING PROTEIN"/>
    <property type="match status" value="1"/>
</dbReference>
<dbReference type="Pfam" id="PF07755">
    <property type="entry name" value="DUF1611"/>
    <property type="match status" value="1"/>
</dbReference>
<proteinExistence type="predicted"/>
<keyword evidence="4" id="KW-1185">Reference proteome</keyword>
<evidence type="ECO:0000259" key="2">
    <source>
        <dbReference type="Pfam" id="PF17396"/>
    </source>
</evidence>
<evidence type="ECO:0000259" key="1">
    <source>
        <dbReference type="Pfam" id="PF07755"/>
    </source>
</evidence>
<dbReference type="SUPFAM" id="SSF52540">
    <property type="entry name" value="P-loop containing nucleoside triphosphate hydrolases"/>
    <property type="match status" value="1"/>
</dbReference>
<feature type="domain" description="D-glutamate N-acetyltransferase-like N-terminal" evidence="2">
    <location>
        <begin position="47"/>
        <end position="138"/>
    </location>
</feature>
<dbReference type="PIRSF" id="PIRSF026760">
    <property type="entry name" value="UCP026760"/>
    <property type="match status" value="1"/>
</dbReference>
<dbReference type="Gene3D" id="3.40.50.720">
    <property type="entry name" value="NAD(P)-binding Rossmann-like Domain"/>
    <property type="match status" value="1"/>
</dbReference>
<dbReference type="InterPro" id="IPR035086">
    <property type="entry name" value="DgcN-like_C"/>
</dbReference>
<reference evidence="4" key="1">
    <citation type="journal article" date="2024" name="Algal Res.">
        <title>Biochemical, toxicological and genomic investigation of a high-biomass producing Limnothrix strain isolated from Italian shallow drinking water reservoir.</title>
        <authorList>
            <person name="Simonazzi M."/>
            <person name="Shishido T.K."/>
            <person name="Delbaje E."/>
            <person name="Wahlsten M."/>
            <person name="Fewer D.P."/>
            <person name="Sivonen K."/>
            <person name="Pezzolesi L."/>
            <person name="Pistocchi R."/>
        </authorList>
    </citation>
    <scope>NUCLEOTIDE SEQUENCE [LARGE SCALE GENOMIC DNA]</scope>
    <source>
        <strain evidence="4">LRLZ20PSL1</strain>
    </source>
</reference>
<comment type="caution">
    <text evidence="3">The sequence shown here is derived from an EMBL/GenBank/DDBJ whole genome shotgun (WGS) entry which is preliminary data.</text>
</comment>
<protein>
    <submittedName>
        <fullName evidence="3">DUF1611 domain-containing protein</fullName>
    </submittedName>
</protein>
<sequence length="364" mass="37901">MDFLNPRLAGRRVGVLLHEGLRGPRGKTGLAFLRYSAAEVVAVIDRDAAGASLVTLTGIDRPVPVVASAQEAIALGVDTLLIGIAPSGGILPTEWETELKEALRAGVSLVNGLHRPLSQAPDWVACQQPGQWIWDVRVEPTGLTIGSGLARLLPGRRVLAVGTDMAIGKMSTTLELCRVARRQGRQAHFVGTGQAGLMIAGQGVALDAVRVDFAAGAVERALLQAAQDAGGLGEGDLLAIEGQGSLLHPGSTATLPLLRGSQPTHLILVHRAGQVHLRDLPHCLIPPLPDVVALYEAVARAAGTYAAAPVAAIALNTAHLSDAEARAECDRVAALTDLPCTDPVRYGAELLLASIGVDSFDQQT</sequence>
<dbReference type="PANTHER" id="PTHR40690">
    <property type="entry name" value="GLL3100 PROTEIN"/>
    <property type="match status" value="1"/>
</dbReference>
<evidence type="ECO:0000313" key="3">
    <source>
        <dbReference type="EMBL" id="MFG3816413.1"/>
    </source>
</evidence>
<dbReference type="Gene3D" id="3.40.50.300">
    <property type="entry name" value="P-loop containing nucleotide triphosphate hydrolases"/>
    <property type="match status" value="1"/>
</dbReference>
<dbReference type="Pfam" id="PF17396">
    <property type="entry name" value="DUF1611_N"/>
    <property type="match status" value="1"/>
</dbReference>
<dbReference type="RefSeq" id="WP_393010291.1">
    <property type="nucleotide sequence ID" value="NZ_JAZAQF010000012.1"/>
</dbReference>
<evidence type="ECO:0000313" key="4">
    <source>
        <dbReference type="Proteomes" id="UP001604335"/>
    </source>
</evidence>
<dbReference type="EMBL" id="JAZAQF010000012">
    <property type="protein sequence ID" value="MFG3816413.1"/>
    <property type="molecule type" value="Genomic_DNA"/>
</dbReference>
<dbReference type="InterPro" id="IPR035402">
    <property type="entry name" value="DgcN-like_N"/>
</dbReference>
<dbReference type="InterPro" id="IPR011669">
    <property type="entry name" value="DgcN-like"/>
</dbReference>
<dbReference type="InterPro" id="IPR027417">
    <property type="entry name" value="P-loop_NTPase"/>
</dbReference>
<gene>
    <name evidence="3" type="ORF">VPK24_02100</name>
</gene>
<accession>A0ABW7C6B8</accession>
<feature type="domain" description="D-glutamate N-acetyltransferase-like C-terminal" evidence="1">
    <location>
        <begin position="145"/>
        <end position="351"/>
    </location>
</feature>